<dbReference type="OrthoDB" id="9811889at2"/>
<protein>
    <recommendedName>
        <fullName evidence="2">histidine kinase</fullName>
        <ecNumber evidence="2">2.7.13.3</ecNumber>
    </recommendedName>
</protein>
<dbReference type="AlphaFoldDB" id="A0A401U929"/>
<comment type="catalytic activity">
    <reaction evidence="1">
        <text>ATP + protein L-histidine = ADP + protein N-phospho-L-histidine.</text>
        <dbReference type="EC" id="2.7.13.3"/>
    </reaction>
</comment>
<keyword evidence="7" id="KW-0067">ATP-binding</keyword>
<dbReference type="SMART" id="SM00387">
    <property type="entry name" value="HATPase_c"/>
    <property type="match status" value="1"/>
</dbReference>
<evidence type="ECO:0000256" key="2">
    <source>
        <dbReference type="ARBA" id="ARBA00012438"/>
    </source>
</evidence>
<dbReference type="EMBL" id="BHXQ01000003">
    <property type="protein sequence ID" value="GCC51408.1"/>
    <property type="molecule type" value="Genomic_DNA"/>
</dbReference>
<feature type="transmembrane region" description="Helical" evidence="10">
    <location>
        <begin position="6"/>
        <end position="28"/>
    </location>
</feature>
<dbReference type="InterPro" id="IPR050736">
    <property type="entry name" value="Sensor_HK_Regulatory"/>
</dbReference>
<dbReference type="InterPro" id="IPR003594">
    <property type="entry name" value="HATPase_dom"/>
</dbReference>
<dbReference type="InterPro" id="IPR007891">
    <property type="entry name" value="CHASE3"/>
</dbReference>
<dbReference type="Pfam" id="PF02518">
    <property type="entry name" value="HATPase_c"/>
    <property type="match status" value="1"/>
</dbReference>
<dbReference type="PRINTS" id="PR00344">
    <property type="entry name" value="BCTRLSENSOR"/>
</dbReference>
<dbReference type="PROSITE" id="PS50112">
    <property type="entry name" value="PAS"/>
    <property type="match status" value="1"/>
</dbReference>
<keyword evidence="9" id="KW-0175">Coiled coil</keyword>
<dbReference type="Gene3D" id="3.30.565.10">
    <property type="entry name" value="Histidine kinase-like ATPase, C-terminal domain"/>
    <property type="match status" value="1"/>
</dbReference>
<dbReference type="CDD" id="cd19410">
    <property type="entry name" value="HK9-like_sensor"/>
    <property type="match status" value="1"/>
</dbReference>
<keyword evidence="3" id="KW-0597">Phosphoprotein</keyword>
<comment type="caution">
    <text evidence="14">The sequence shown here is derived from an EMBL/GenBank/DDBJ whole genome shotgun (WGS) entry which is preliminary data.</text>
</comment>
<feature type="domain" description="PAS" evidence="12">
    <location>
        <begin position="272"/>
        <end position="328"/>
    </location>
</feature>
<evidence type="ECO:0000256" key="6">
    <source>
        <dbReference type="ARBA" id="ARBA00022777"/>
    </source>
</evidence>
<feature type="domain" description="Histidine kinase" evidence="11">
    <location>
        <begin position="416"/>
        <end position="631"/>
    </location>
</feature>
<dbReference type="InterPro" id="IPR036890">
    <property type="entry name" value="HATPase_C_sf"/>
</dbReference>
<keyword evidence="8" id="KW-0902">Two-component regulatory system</keyword>
<dbReference type="PROSITE" id="PS50113">
    <property type="entry name" value="PAC"/>
    <property type="match status" value="1"/>
</dbReference>
<dbReference type="PROSITE" id="PS50109">
    <property type="entry name" value="HIS_KIN"/>
    <property type="match status" value="1"/>
</dbReference>
<dbReference type="GO" id="GO:0005524">
    <property type="term" value="F:ATP binding"/>
    <property type="evidence" value="ECO:0007669"/>
    <property type="project" value="UniProtKB-KW"/>
</dbReference>
<keyword evidence="10" id="KW-0812">Transmembrane</keyword>
<evidence type="ECO:0000256" key="5">
    <source>
        <dbReference type="ARBA" id="ARBA00022741"/>
    </source>
</evidence>
<dbReference type="EC" id="2.7.13.3" evidence="2"/>
<evidence type="ECO:0000259" key="13">
    <source>
        <dbReference type="PROSITE" id="PS50113"/>
    </source>
</evidence>
<dbReference type="Gene3D" id="1.10.287.130">
    <property type="match status" value="1"/>
</dbReference>
<dbReference type="PANTHER" id="PTHR43711">
    <property type="entry name" value="TWO-COMPONENT HISTIDINE KINASE"/>
    <property type="match status" value="1"/>
</dbReference>
<dbReference type="InterPro" id="IPR005467">
    <property type="entry name" value="His_kinase_dom"/>
</dbReference>
<evidence type="ECO:0000256" key="1">
    <source>
        <dbReference type="ARBA" id="ARBA00000085"/>
    </source>
</evidence>
<dbReference type="SUPFAM" id="SSF47384">
    <property type="entry name" value="Homodimeric domain of signal transducing histidine kinase"/>
    <property type="match status" value="1"/>
</dbReference>
<feature type="domain" description="PAC" evidence="13">
    <location>
        <begin position="346"/>
        <end position="398"/>
    </location>
</feature>
<dbReference type="SUPFAM" id="SSF55785">
    <property type="entry name" value="PYP-like sensor domain (PAS domain)"/>
    <property type="match status" value="1"/>
</dbReference>
<keyword evidence="10" id="KW-0472">Membrane</keyword>
<keyword evidence="6" id="KW-0418">Kinase</keyword>
<dbReference type="PANTHER" id="PTHR43711:SF1">
    <property type="entry name" value="HISTIDINE KINASE 1"/>
    <property type="match status" value="1"/>
</dbReference>
<organism evidence="14 15">
    <name type="scientific">Chryseotalea sanaruensis</name>
    <dbReference type="NCBI Taxonomy" id="2482724"/>
    <lineage>
        <taxon>Bacteria</taxon>
        <taxon>Pseudomonadati</taxon>
        <taxon>Bacteroidota</taxon>
        <taxon>Cytophagia</taxon>
        <taxon>Cytophagales</taxon>
        <taxon>Chryseotaleaceae</taxon>
        <taxon>Chryseotalea</taxon>
    </lineage>
</organism>
<dbReference type="Gene3D" id="3.30.450.20">
    <property type="entry name" value="PAS domain"/>
    <property type="match status" value="1"/>
</dbReference>
<dbReference type="Pfam" id="PF00512">
    <property type="entry name" value="HisKA"/>
    <property type="match status" value="1"/>
</dbReference>
<evidence type="ECO:0000259" key="11">
    <source>
        <dbReference type="PROSITE" id="PS50109"/>
    </source>
</evidence>
<evidence type="ECO:0000256" key="4">
    <source>
        <dbReference type="ARBA" id="ARBA00022679"/>
    </source>
</evidence>
<evidence type="ECO:0000256" key="10">
    <source>
        <dbReference type="SAM" id="Phobius"/>
    </source>
</evidence>
<dbReference type="RefSeq" id="WP_127122074.1">
    <property type="nucleotide sequence ID" value="NZ_BHXQ01000003.1"/>
</dbReference>
<dbReference type="SMART" id="SM00388">
    <property type="entry name" value="HisKA"/>
    <property type="match status" value="1"/>
</dbReference>
<dbReference type="InterPro" id="IPR001610">
    <property type="entry name" value="PAC"/>
</dbReference>
<accession>A0A401U929</accession>
<gene>
    <name evidence="14" type="ORF">SanaruYs_16330</name>
</gene>
<evidence type="ECO:0000256" key="9">
    <source>
        <dbReference type="SAM" id="Coils"/>
    </source>
</evidence>
<keyword evidence="10" id="KW-1133">Transmembrane helix</keyword>
<keyword evidence="15" id="KW-1185">Reference proteome</keyword>
<dbReference type="SUPFAM" id="SSF55874">
    <property type="entry name" value="ATPase domain of HSP90 chaperone/DNA topoisomerase II/histidine kinase"/>
    <property type="match status" value="1"/>
</dbReference>
<feature type="coiled-coil region" evidence="9">
    <location>
        <begin position="234"/>
        <end position="261"/>
    </location>
</feature>
<evidence type="ECO:0000313" key="15">
    <source>
        <dbReference type="Proteomes" id="UP000288227"/>
    </source>
</evidence>
<evidence type="ECO:0000313" key="14">
    <source>
        <dbReference type="EMBL" id="GCC51408.1"/>
    </source>
</evidence>
<reference evidence="14 15" key="1">
    <citation type="submission" date="2018-11" db="EMBL/GenBank/DDBJ databases">
        <title>Chryseotalea sanarue gen. nov., sp., nov., a member of the family Cytophagaceae, isolated from a brackish lake in Hamamatsu Japan.</title>
        <authorList>
            <person name="Maejima Y."/>
            <person name="Iino T."/>
            <person name="Muraguchi Y."/>
            <person name="Fukuda K."/>
            <person name="Ohkuma M."/>
            <person name="Moriuchi R."/>
            <person name="Dohra H."/>
            <person name="Kimbara K."/>
            <person name="Shintani M."/>
        </authorList>
    </citation>
    <scope>NUCLEOTIDE SEQUENCE [LARGE SCALE GENOMIC DNA]</scope>
    <source>
        <strain evidence="14 15">Ys</strain>
    </source>
</reference>
<dbReference type="Pfam" id="PF05227">
    <property type="entry name" value="CHASE3"/>
    <property type="match status" value="1"/>
</dbReference>
<dbReference type="Pfam" id="PF13426">
    <property type="entry name" value="PAS_9"/>
    <property type="match status" value="1"/>
</dbReference>
<dbReference type="NCBIfam" id="TIGR00229">
    <property type="entry name" value="sensory_box"/>
    <property type="match status" value="1"/>
</dbReference>
<dbReference type="CDD" id="cd00082">
    <property type="entry name" value="HisKA"/>
    <property type="match status" value="1"/>
</dbReference>
<dbReference type="Proteomes" id="UP000288227">
    <property type="component" value="Unassembled WGS sequence"/>
</dbReference>
<sequence length="631" mass="71392">MRTDRIKILLVFSIILTVLSGIITYFAVIESRKRVDLVLHSYSVLEKSEDLLSMVSTAESGLRGFILTKDSTFLDNYSVAKNQYKALVEDLKKLCLDRPGQLKIVNNGIELYVSYKIRQLAIVGTISQQYGLQKAIDYSYARKDSLTINNLKNAIQDFNKNEEILLDERLTALNQTLATQTKIRYLSFFLIGLTLVFAYITINEKQKKNNELIDTLNKSNAVLEQKVKERTLELDRKNTIVNELNAELQKSVEQIQAFYESLQLKNRKTEDALIEVKDLYDNAPCGYHSVDQEGKIVRMNRTELEWLNYSADEVINKLAFTDLVTTESAILFSRLYPEFKKSGSINNVEFELKRKDGSTIPIVLSATAIYDEAGNYLMSRSTVFDISRRKDLEQKIIKVNDALIQLNVEKDHFLGIAAHDLKSPLNSVLGLINLLKHEDSLNETQKEYLSIMERSCIGMKSLVSNLLDINRIEQGGAALQKEKIEISHLLNTQKDIFKDVALQKGIKLTLEDQTQNMSVHADKDAMNRILENLISNALKFSPASTQVKLEVSEVPTHVKFKIKDHGPGISKNDLPKLFGKFQRLSAQPTGGESSSGLGLSIVKELVELMKGKIRVETIENEGTTFIVEIPK</sequence>
<dbReference type="SMART" id="SM00086">
    <property type="entry name" value="PAC"/>
    <property type="match status" value="1"/>
</dbReference>
<proteinExistence type="predicted"/>
<dbReference type="GO" id="GO:0000155">
    <property type="term" value="F:phosphorelay sensor kinase activity"/>
    <property type="evidence" value="ECO:0007669"/>
    <property type="project" value="InterPro"/>
</dbReference>
<dbReference type="InterPro" id="IPR000700">
    <property type="entry name" value="PAS-assoc_C"/>
</dbReference>
<dbReference type="InterPro" id="IPR003661">
    <property type="entry name" value="HisK_dim/P_dom"/>
</dbReference>
<evidence type="ECO:0000256" key="3">
    <source>
        <dbReference type="ARBA" id="ARBA00022553"/>
    </source>
</evidence>
<dbReference type="FunFam" id="3.30.565.10:FF:000037">
    <property type="entry name" value="Hybrid sensor histidine kinase/response regulator"/>
    <property type="match status" value="1"/>
</dbReference>
<dbReference type="InterPro" id="IPR036097">
    <property type="entry name" value="HisK_dim/P_sf"/>
</dbReference>
<dbReference type="CDD" id="cd00130">
    <property type="entry name" value="PAS"/>
    <property type="match status" value="1"/>
</dbReference>
<dbReference type="InterPro" id="IPR000014">
    <property type="entry name" value="PAS"/>
</dbReference>
<keyword evidence="5" id="KW-0547">Nucleotide-binding</keyword>
<evidence type="ECO:0000256" key="8">
    <source>
        <dbReference type="ARBA" id="ARBA00023012"/>
    </source>
</evidence>
<dbReference type="CDD" id="cd00075">
    <property type="entry name" value="HATPase"/>
    <property type="match status" value="1"/>
</dbReference>
<keyword evidence="4" id="KW-0808">Transferase</keyword>
<dbReference type="InterPro" id="IPR004358">
    <property type="entry name" value="Sig_transdc_His_kin-like_C"/>
</dbReference>
<name>A0A401U929_9BACT</name>
<evidence type="ECO:0000256" key="7">
    <source>
        <dbReference type="ARBA" id="ARBA00022840"/>
    </source>
</evidence>
<dbReference type="InterPro" id="IPR035965">
    <property type="entry name" value="PAS-like_dom_sf"/>
</dbReference>
<evidence type="ECO:0000259" key="12">
    <source>
        <dbReference type="PROSITE" id="PS50112"/>
    </source>
</evidence>